<reference evidence="2 3" key="1">
    <citation type="submission" date="2018-11" db="EMBL/GenBank/DDBJ databases">
        <authorList>
            <person name="Huo Y."/>
        </authorList>
    </citation>
    <scope>NUCLEOTIDE SEQUENCE [LARGE SCALE GENOMIC DNA]</scope>
    <source>
        <strain evidence="2 3">DSM 30132</strain>
    </source>
</reference>
<feature type="transmembrane region" description="Helical" evidence="1">
    <location>
        <begin position="56"/>
        <end position="78"/>
    </location>
</feature>
<keyword evidence="1" id="KW-1133">Transmembrane helix</keyword>
<dbReference type="AlphaFoldDB" id="A0A3R9BH95"/>
<protein>
    <submittedName>
        <fullName evidence="2">Uncharacterized protein</fullName>
    </submittedName>
</protein>
<evidence type="ECO:0000313" key="3">
    <source>
        <dbReference type="Proteomes" id="UP000277279"/>
    </source>
</evidence>
<dbReference type="Proteomes" id="UP000277279">
    <property type="component" value="Unassembled WGS sequence"/>
</dbReference>
<proteinExistence type="predicted"/>
<accession>A0A3R9BH95</accession>
<organism evidence="2 3">
    <name type="scientific">Rhizobium pisi</name>
    <dbReference type="NCBI Taxonomy" id="574561"/>
    <lineage>
        <taxon>Bacteria</taxon>
        <taxon>Pseudomonadati</taxon>
        <taxon>Pseudomonadota</taxon>
        <taxon>Alphaproteobacteria</taxon>
        <taxon>Hyphomicrobiales</taxon>
        <taxon>Rhizobiaceae</taxon>
        <taxon>Rhizobium/Agrobacterium group</taxon>
        <taxon>Rhizobium</taxon>
    </lineage>
</organism>
<sequence length="109" mass="11792">MGSCNVFAAFLRIHQMERGSDMGDQDPKAGNRGGHDGFNSLVEAVFEGAWEIDGEFALLVTGALLLILAIIFISRALCRLAGWGWRFFRALAGDKVNAGPAKARLKITP</sequence>
<keyword evidence="1" id="KW-0812">Transmembrane</keyword>
<evidence type="ECO:0000256" key="1">
    <source>
        <dbReference type="SAM" id="Phobius"/>
    </source>
</evidence>
<dbReference type="EMBL" id="RJJT01000022">
    <property type="protein sequence ID" value="RSB65903.1"/>
    <property type="molecule type" value="Genomic_DNA"/>
</dbReference>
<comment type="caution">
    <text evidence="2">The sequence shown here is derived from an EMBL/GenBank/DDBJ whole genome shotgun (WGS) entry which is preliminary data.</text>
</comment>
<name>A0A3R9BH95_9HYPH</name>
<keyword evidence="1" id="KW-0472">Membrane</keyword>
<evidence type="ECO:0000313" key="2">
    <source>
        <dbReference type="EMBL" id="RSB65903.1"/>
    </source>
</evidence>
<gene>
    <name evidence="2" type="ORF">EFD55_26070</name>
</gene>